<dbReference type="PANTHER" id="PTHR30028">
    <property type="entry name" value="UPF0014 INNER MEMBRANE PROTEIN YBBM-RELATED"/>
    <property type="match status" value="1"/>
</dbReference>
<dbReference type="GeneID" id="86842072"/>
<comment type="subcellular location">
    <subcellularLocation>
        <location evidence="1">Membrane</location>
        <topology evidence="1">Multi-pass membrane protein</topology>
    </subcellularLocation>
</comment>
<protein>
    <recommendedName>
        <fullName evidence="9">ABC transporter permease</fullName>
    </recommendedName>
</protein>
<accession>A0A2N6PH18</accession>
<evidence type="ECO:0000256" key="6">
    <source>
        <dbReference type="SAM" id="Phobius"/>
    </source>
</evidence>
<name>A0A2N6PH18_9MICO</name>
<evidence type="ECO:0000256" key="2">
    <source>
        <dbReference type="ARBA" id="ARBA00005268"/>
    </source>
</evidence>
<dbReference type="Proteomes" id="UP000235703">
    <property type="component" value="Unassembled WGS sequence"/>
</dbReference>
<dbReference type="AlphaFoldDB" id="A0A2N6PH18"/>
<keyword evidence="4 6" id="KW-1133">Transmembrane helix</keyword>
<dbReference type="OrthoDB" id="4808287at2"/>
<dbReference type="EMBL" id="PNFZ01000004">
    <property type="protein sequence ID" value="PMB97977.1"/>
    <property type="molecule type" value="Genomic_DNA"/>
</dbReference>
<evidence type="ECO:0000313" key="7">
    <source>
        <dbReference type="EMBL" id="PMB97977.1"/>
    </source>
</evidence>
<keyword evidence="3 6" id="KW-0812">Transmembrane</keyword>
<comment type="caution">
    <text evidence="7">The sequence shown here is derived from an EMBL/GenBank/DDBJ whole genome shotgun (WGS) entry which is preliminary data.</text>
</comment>
<proteinExistence type="inferred from homology"/>
<sequence>MIEQLWPTITAVLVLLAVAVTVLTLAGVRHRWAAGVAVFRGALQLAAISFILAGVITDPRWVAVALAVMFSVAAVTATRRIGWTLTRFGIVAGAMAAGVAITLAVIFLTGALEPSARYALAIGGIVIGNAMTAVTLAGRRTAQSTAGRFPEVEGWLALGATPRQATLDIAREAVREALIPSTDQTKTTGLVTLPGAFVGAIFGGVSPLEAGRFQIVVLAGIMAAGAVGATIVAFTLAPTLMLPADTVRRMANRNQAHSATRS</sequence>
<dbReference type="Pfam" id="PF03649">
    <property type="entry name" value="UPF0014"/>
    <property type="match status" value="1"/>
</dbReference>
<keyword evidence="8" id="KW-1185">Reference proteome</keyword>
<keyword evidence="5 6" id="KW-0472">Membrane</keyword>
<evidence type="ECO:0008006" key="9">
    <source>
        <dbReference type="Google" id="ProtNLM"/>
    </source>
</evidence>
<evidence type="ECO:0000256" key="3">
    <source>
        <dbReference type="ARBA" id="ARBA00022692"/>
    </source>
</evidence>
<feature type="transmembrane region" description="Helical" evidence="6">
    <location>
        <begin position="118"/>
        <end position="138"/>
    </location>
</feature>
<comment type="similarity">
    <text evidence="2">Belongs to the UPF0014 family.</text>
</comment>
<dbReference type="GO" id="GO:0005886">
    <property type="term" value="C:plasma membrane"/>
    <property type="evidence" value="ECO:0007669"/>
    <property type="project" value="TreeGrafter"/>
</dbReference>
<feature type="transmembrane region" description="Helical" evidence="6">
    <location>
        <begin position="32"/>
        <end position="55"/>
    </location>
</feature>
<evidence type="ECO:0000313" key="8">
    <source>
        <dbReference type="Proteomes" id="UP000235703"/>
    </source>
</evidence>
<feature type="transmembrane region" description="Helical" evidence="6">
    <location>
        <begin position="90"/>
        <end position="112"/>
    </location>
</feature>
<evidence type="ECO:0000256" key="4">
    <source>
        <dbReference type="ARBA" id="ARBA00022989"/>
    </source>
</evidence>
<reference evidence="7 8" key="1">
    <citation type="submission" date="2017-09" db="EMBL/GenBank/DDBJ databases">
        <title>Bacterial strain isolated from the female urinary microbiota.</title>
        <authorList>
            <person name="Thomas-White K."/>
            <person name="Kumar N."/>
            <person name="Forster S."/>
            <person name="Putonti C."/>
            <person name="Lawley T."/>
            <person name="Wolfe A.J."/>
        </authorList>
    </citation>
    <scope>NUCLEOTIDE SEQUENCE [LARGE SCALE GENOMIC DNA]</scope>
    <source>
        <strain evidence="7 8">UMB0680</strain>
    </source>
</reference>
<dbReference type="InterPro" id="IPR005226">
    <property type="entry name" value="UPF0014_fam"/>
</dbReference>
<feature type="transmembrane region" description="Helical" evidence="6">
    <location>
        <begin position="214"/>
        <end position="240"/>
    </location>
</feature>
<evidence type="ECO:0000256" key="1">
    <source>
        <dbReference type="ARBA" id="ARBA00004141"/>
    </source>
</evidence>
<feature type="transmembrane region" description="Helical" evidence="6">
    <location>
        <begin position="6"/>
        <end position="25"/>
    </location>
</feature>
<gene>
    <name evidence="7" type="ORF">CJ198_09205</name>
</gene>
<feature type="transmembrane region" description="Helical" evidence="6">
    <location>
        <begin position="61"/>
        <end position="78"/>
    </location>
</feature>
<evidence type="ECO:0000256" key="5">
    <source>
        <dbReference type="ARBA" id="ARBA00023136"/>
    </source>
</evidence>
<dbReference type="RefSeq" id="WP_102162321.1">
    <property type="nucleotide sequence ID" value="NZ_JALXPM010000006.1"/>
</dbReference>
<organism evidence="7 8">
    <name type="scientific">Brevibacterium luteolum</name>
    <dbReference type="NCBI Taxonomy" id="199591"/>
    <lineage>
        <taxon>Bacteria</taxon>
        <taxon>Bacillati</taxon>
        <taxon>Actinomycetota</taxon>
        <taxon>Actinomycetes</taxon>
        <taxon>Micrococcales</taxon>
        <taxon>Brevibacteriaceae</taxon>
        <taxon>Brevibacterium</taxon>
    </lineage>
</organism>
<feature type="transmembrane region" description="Helical" evidence="6">
    <location>
        <begin position="190"/>
        <end position="208"/>
    </location>
</feature>
<dbReference type="PANTHER" id="PTHR30028:SF0">
    <property type="entry name" value="PROTEIN ALUMINUM SENSITIVE 3"/>
    <property type="match status" value="1"/>
</dbReference>